<protein>
    <recommendedName>
        <fullName evidence="4">Lumazine-binding protein</fullName>
    </recommendedName>
</protein>
<keyword evidence="1" id="KW-0732">Signal</keyword>
<dbReference type="RefSeq" id="WP_244754795.1">
    <property type="nucleotide sequence ID" value="NZ_CP095074.1"/>
</dbReference>
<proteinExistence type="predicted"/>
<evidence type="ECO:0000256" key="1">
    <source>
        <dbReference type="SAM" id="SignalP"/>
    </source>
</evidence>
<gene>
    <name evidence="2" type="ORF">MUO14_08440</name>
</gene>
<evidence type="ECO:0008006" key="4">
    <source>
        <dbReference type="Google" id="ProtNLM"/>
    </source>
</evidence>
<accession>A0ABY4H3N4</accession>
<sequence length="257" mass="28725">MKFFGKIILTLLVVITSLGMNSNVQAAAKEDALNAVVQFLTAQKNCDADEMMKTSEHSQKIRNVKEFYTGFCKSHPLQEAKITDLSMVNDTTAIVSTHSTYKDFIAIGTMPVVNKDGKWKIIRGVADPGYVEFSDKTNTNSTEKQVQQAIQEYTEAINSDNVKKMKKYIKTLSKTNTKQLDNHLKASAKGPAPEVKALGVRMISDSVAMAHIEKKYDHFRSTSNVILCKEDDQWKIVFGSHLENAMIPTSEKIVEVK</sequence>
<evidence type="ECO:0000313" key="3">
    <source>
        <dbReference type="Proteomes" id="UP000831880"/>
    </source>
</evidence>
<evidence type="ECO:0000313" key="2">
    <source>
        <dbReference type="EMBL" id="UOQ94939.1"/>
    </source>
</evidence>
<name>A0ABY4H3N4_9BACI</name>
<dbReference type="SUPFAM" id="SSF54427">
    <property type="entry name" value="NTF2-like"/>
    <property type="match status" value="2"/>
</dbReference>
<feature type="signal peptide" evidence="1">
    <location>
        <begin position="1"/>
        <end position="26"/>
    </location>
</feature>
<dbReference type="InterPro" id="IPR032710">
    <property type="entry name" value="NTF2-like_dom_sf"/>
</dbReference>
<keyword evidence="3" id="KW-1185">Reference proteome</keyword>
<dbReference type="Gene3D" id="3.10.450.50">
    <property type="match status" value="1"/>
</dbReference>
<reference evidence="2 3" key="1">
    <citation type="submission" date="2022-04" db="EMBL/GenBank/DDBJ databases">
        <title>Halobacillus sp. isolated from saltern.</title>
        <authorList>
            <person name="Won M."/>
            <person name="Lee C.-M."/>
            <person name="Woen H.-Y."/>
            <person name="Kwon S.-W."/>
        </authorList>
    </citation>
    <scope>NUCLEOTIDE SEQUENCE [LARGE SCALE GENOMIC DNA]</scope>
    <source>
        <strain evidence="2 3">SSTM10-2</strain>
    </source>
</reference>
<feature type="chain" id="PRO_5047390107" description="Lumazine-binding protein" evidence="1">
    <location>
        <begin position="27"/>
        <end position="257"/>
    </location>
</feature>
<organism evidence="2 3">
    <name type="scientific">Halobacillus shinanisalinarum</name>
    <dbReference type="NCBI Taxonomy" id="2932258"/>
    <lineage>
        <taxon>Bacteria</taxon>
        <taxon>Bacillati</taxon>
        <taxon>Bacillota</taxon>
        <taxon>Bacilli</taxon>
        <taxon>Bacillales</taxon>
        <taxon>Bacillaceae</taxon>
        <taxon>Halobacillus</taxon>
    </lineage>
</organism>
<dbReference type="Proteomes" id="UP000831880">
    <property type="component" value="Chromosome"/>
</dbReference>
<dbReference type="EMBL" id="CP095074">
    <property type="protein sequence ID" value="UOQ94939.1"/>
    <property type="molecule type" value="Genomic_DNA"/>
</dbReference>